<reference evidence="1 2" key="1">
    <citation type="submission" date="2024-07" db="EMBL/GenBank/DDBJ databases">
        <title>Section-level genome sequencing and comparative genomics of Aspergillus sections Usti and Cavernicolus.</title>
        <authorList>
            <consortium name="Lawrence Berkeley National Laboratory"/>
            <person name="Nybo J.L."/>
            <person name="Vesth T.C."/>
            <person name="Theobald S."/>
            <person name="Frisvad J.C."/>
            <person name="Larsen T.O."/>
            <person name="Kjaerboelling I."/>
            <person name="Rothschild-Mancinelli K."/>
            <person name="Lyhne E.K."/>
            <person name="Kogle M.E."/>
            <person name="Barry K."/>
            <person name="Clum A."/>
            <person name="Na H."/>
            <person name="Ledsgaard L."/>
            <person name="Lin J."/>
            <person name="Lipzen A."/>
            <person name="Kuo A."/>
            <person name="Riley R."/>
            <person name="Mondo S."/>
            <person name="Labutti K."/>
            <person name="Haridas S."/>
            <person name="Pangalinan J."/>
            <person name="Salamov A.A."/>
            <person name="Simmons B.A."/>
            <person name="Magnuson J.K."/>
            <person name="Chen J."/>
            <person name="Drula E."/>
            <person name="Henrissat B."/>
            <person name="Wiebenga A."/>
            <person name="Lubbers R.J."/>
            <person name="Gomes A.C."/>
            <person name="Makela M.R."/>
            <person name="Stajich J."/>
            <person name="Grigoriev I.V."/>
            <person name="Mortensen U.H."/>
            <person name="De Vries R.P."/>
            <person name="Baker S.E."/>
            <person name="Andersen M.R."/>
        </authorList>
    </citation>
    <scope>NUCLEOTIDE SEQUENCE [LARGE SCALE GENOMIC DNA]</scope>
    <source>
        <strain evidence="1 2">CBS 209.92</strain>
    </source>
</reference>
<protein>
    <submittedName>
        <fullName evidence="1">Uncharacterized protein</fullName>
    </submittedName>
</protein>
<evidence type="ECO:0000313" key="1">
    <source>
        <dbReference type="EMBL" id="KAL2796258.1"/>
    </source>
</evidence>
<dbReference type="Proteomes" id="UP001610563">
    <property type="component" value="Unassembled WGS sequence"/>
</dbReference>
<proteinExistence type="predicted"/>
<gene>
    <name evidence="1" type="ORF">BJX66DRAFT_324193</name>
</gene>
<evidence type="ECO:0000313" key="2">
    <source>
        <dbReference type="Proteomes" id="UP001610563"/>
    </source>
</evidence>
<dbReference type="EMBL" id="JBFTWV010000028">
    <property type="protein sequence ID" value="KAL2796258.1"/>
    <property type="molecule type" value="Genomic_DNA"/>
</dbReference>
<accession>A0ABR4GB56</accession>
<keyword evidence="2" id="KW-1185">Reference proteome</keyword>
<comment type="caution">
    <text evidence="1">The sequence shown here is derived from an EMBL/GenBank/DDBJ whole genome shotgun (WGS) entry which is preliminary data.</text>
</comment>
<dbReference type="InterPro" id="IPR019268">
    <property type="entry name" value="DUF2278"/>
</dbReference>
<organism evidence="1 2">
    <name type="scientific">Aspergillus keveii</name>
    <dbReference type="NCBI Taxonomy" id="714993"/>
    <lineage>
        <taxon>Eukaryota</taxon>
        <taxon>Fungi</taxon>
        <taxon>Dikarya</taxon>
        <taxon>Ascomycota</taxon>
        <taxon>Pezizomycotina</taxon>
        <taxon>Eurotiomycetes</taxon>
        <taxon>Eurotiomycetidae</taxon>
        <taxon>Eurotiales</taxon>
        <taxon>Aspergillaceae</taxon>
        <taxon>Aspergillus</taxon>
        <taxon>Aspergillus subgen. Nidulantes</taxon>
    </lineage>
</organism>
<dbReference type="Pfam" id="PF10042">
    <property type="entry name" value="DUF2278"/>
    <property type="match status" value="1"/>
</dbReference>
<name>A0ABR4GB56_9EURO</name>
<sequence>MPVDDYGVWKGVPVLYDFEYHYEDPESPHLSLYYHDNPNEEPEFDSAFRRKFRDNPPNRNKPMEIPGLFRAAINIKSRGRESRLAYWVDHDMGDHFIVDKLRNLEFGFHPIEQAEGFNGRGLDYIRGNLFATQSGRVLPHDIPGQNNDIIDVLEPEVRKAIDEKATIYLFGSMFSTNNGIHNVHMNQGNVKKFKKDDGVYQDGGLLIQVYTRTTRLVM</sequence>